<dbReference type="AlphaFoldDB" id="A0A679NXC7"/>
<protein>
    <submittedName>
        <fullName evidence="3">Uncharacterized protein</fullName>
    </submittedName>
</protein>
<feature type="region of interest" description="Disordered" evidence="1">
    <location>
        <begin position="34"/>
        <end position="62"/>
    </location>
</feature>
<dbReference type="OMA" id="CFYTTNG"/>
<gene>
    <name evidence="3" type="ORF">FUG_LOCUS580719</name>
    <name evidence="2" type="ORF">MDCFG202_LOCUS91615</name>
</gene>
<evidence type="ECO:0000256" key="1">
    <source>
        <dbReference type="SAM" id="MobiDB-lite"/>
    </source>
</evidence>
<reference evidence="2" key="2">
    <citation type="submission" date="2021-03" db="EMBL/GenBank/DDBJ databases">
        <authorList>
            <person name="Alouane T."/>
            <person name="Langin T."/>
            <person name="Bonhomme L."/>
        </authorList>
    </citation>
    <scope>NUCLEOTIDE SEQUENCE</scope>
    <source>
        <strain evidence="2">MDC_Fg202</strain>
    </source>
</reference>
<name>A0A679NXC7_GIBZA</name>
<proteinExistence type="predicted"/>
<sequence length="122" mass="13250">MCFYTTNGSQKVSVSFSLATGPIPVRVAKESDVFNASPTATLTNEDRPGSPQGLPKHGETATLTARWRRLRSTSTAPEIRKPHESGGVDWSPLLILCCPSFDCQVRDNGVTAMNITHVQVHL</sequence>
<evidence type="ECO:0000313" key="3">
    <source>
        <dbReference type="EMBL" id="VIO64747.1"/>
    </source>
</evidence>
<dbReference type="Proteomes" id="UP000746612">
    <property type="component" value="Unassembled WGS sequence"/>
</dbReference>
<dbReference type="EMBL" id="CAJPIJ010000086">
    <property type="protein sequence ID" value="CAG1970745.1"/>
    <property type="molecule type" value="Genomic_DNA"/>
</dbReference>
<organism evidence="3">
    <name type="scientific">Gibberella zeae</name>
    <name type="common">Wheat head blight fungus</name>
    <name type="synonym">Fusarium graminearum</name>
    <dbReference type="NCBI Taxonomy" id="5518"/>
    <lineage>
        <taxon>Eukaryota</taxon>
        <taxon>Fungi</taxon>
        <taxon>Dikarya</taxon>
        <taxon>Ascomycota</taxon>
        <taxon>Pezizomycotina</taxon>
        <taxon>Sordariomycetes</taxon>
        <taxon>Hypocreomycetidae</taxon>
        <taxon>Hypocreales</taxon>
        <taxon>Nectriaceae</taxon>
        <taxon>Fusarium</taxon>
    </lineage>
</organism>
<dbReference type="EMBL" id="CAAKMV010000207">
    <property type="protein sequence ID" value="VIO64747.1"/>
    <property type="molecule type" value="Genomic_DNA"/>
</dbReference>
<accession>A0A679NXC7</accession>
<feature type="compositionally biased region" description="Polar residues" evidence="1">
    <location>
        <begin position="34"/>
        <end position="43"/>
    </location>
</feature>
<dbReference type="OrthoDB" id="10306416at2759"/>
<reference evidence="3" key="1">
    <citation type="submission" date="2019-04" db="EMBL/GenBank/DDBJ databases">
        <authorList>
            <person name="Melise S."/>
            <person name="Noan J."/>
            <person name="Okalmin O."/>
        </authorList>
    </citation>
    <scope>NUCLEOTIDE SEQUENCE</scope>
    <source>
        <strain evidence="3">FN9</strain>
    </source>
</reference>
<evidence type="ECO:0000313" key="2">
    <source>
        <dbReference type="EMBL" id="CAG1970745.1"/>
    </source>
</evidence>